<dbReference type="InterPro" id="IPR010971">
    <property type="entry name" value="UbiH/COQ6"/>
</dbReference>
<dbReference type="GO" id="GO:0006744">
    <property type="term" value="P:ubiquinone biosynthetic process"/>
    <property type="evidence" value="ECO:0007669"/>
    <property type="project" value="UniProtKB-UniPathway"/>
</dbReference>
<evidence type="ECO:0000256" key="2">
    <source>
        <dbReference type="ARBA" id="ARBA00004749"/>
    </source>
</evidence>
<dbReference type="eggNOG" id="COG0654">
    <property type="taxonomic scope" value="Bacteria"/>
</dbReference>
<evidence type="ECO:0000259" key="9">
    <source>
        <dbReference type="Pfam" id="PF01494"/>
    </source>
</evidence>
<dbReference type="EMBL" id="ADMS01000024">
    <property type="protein sequence ID" value="EFF77599.1"/>
    <property type="molecule type" value="Genomic_DNA"/>
</dbReference>
<feature type="region of interest" description="Disordered" evidence="8">
    <location>
        <begin position="1"/>
        <end position="21"/>
    </location>
</feature>
<dbReference type="InterPro" id="IPR051205">
    <property type="entry name" value="UbiH/COQ6_monooxygenase"/>
</dbReference>
<evidence type="ECO:0000256" key="7">
    <source>
        <dbReference type="ARBA" id="ARBA00023033"/>
    </source>
</evidence>
<dbReference type="GO" id="GO:0004497">
    <property type="term" value="F:monooxygenase activity"/>
    <property type="evidence" value="ECO:0007669"/>
    <property type="project" value="UniProtKB-KW"/>
</dbReference>
<dbReference type="Gene3D" id="3.50.50.60">
    <property type="entry name" value="FAD/NAD(P)-binding domain"/>
    <property type="match status" value="2"/>
</dbReference>
<dbReference type="PANTHER" id="PTHR43876:SF7">
    <property type="entry name" value="UBIQUINONE BIOSYNTHESIS MONOOXYGENASE COQ6, MITOCHONDRIAL"/>
    <property type="match status" value="1"/>
</dbReference>
<evidence type="ECO:0000313" key="10">
    <source>
        <dbReference type="EMBL" id="EFF77599.1"/>
    </source>
</evidence>
<comment type="caution">
    <text evidence="10">The sequence shown here is derived from an EMBL/GenBank/DDBJ whole genome shotgun (WGS) entry which is preliminary data.</text>
</comment>
<proteinExistence type="inferred from homology"/>
<dbReference type="NCBIfam" id="NF005790">
    <property type="entry name" value="PRK07608.1-5"/>
    <property type="match status" value="1"/>
</dbReference>
<dbReference type="PRINTS" id="PR00420">
    <property type="entry name" value="RNGMNOXGNASE"/>
</dbReference>
<accession>D4X6H2</accession>
<evidence type="ECO:0000256" key="4">
    <source>
        <dbReference type="ARBA" id="ARBA00022630"/>
    </source>
</evidence>
<dbReference type="InterPro" id="IPR002938">
    <property type="entry name" value="FAD-bd"/>
</dbReference>
<dbReference type="Proteomes" id="UP000004510">
    <property type="component" value="Unassembled WGS sequence"/>
</dbReference>
<evidence type="ECO:0000256" key="8">
    <source>
        <dbReference type="SAM" id="MobiDB-lite"/>
    </source>
</evidence>
<protein>
    <submittedName>
        <fullName evidence="10">Putative molybdenum cofactor biosynthesis protein C</fullName>
        <ecNumber evidence="10">1.14.13.-</ecNumber>
    </submittedName>
</protein>
<feature type="domain" description="FAD-binding" evidence="9">
    <location>
        <begin position="38"/>
        <end position="372"/>
    </location>
</feature>
<gene>
    <name evidence="10" type="ORF">HMPREF0004_1069</name>
</gene>
<evidence type="ECO:0000256" key="5">
    <source>
        <dbReference type="ARBA" id="ARBA00022827"/>
    </source>
</evidence>
<dbReference type="Pfam" id="PF01494">
    <property type="entry name" value="FAD_binding_3"/>
    <property type="match status" value="1"/>
</dbReference>
<keyword evidence="5" id="KW-0274">FAD</keyword>
<evidence type="ECO:0000313" key="11">
    <source>
        <dbReference type="Proteomes" id="UP000004510"/>
    </source>
</evidence>
<dbReference type="SUPFAM" id="SSF51905">
    <property type="entry name" value="FAD/NAD(P)-binding domain"/>
    <property type="match status" value="1"/>
</dbReference>
<dbReference type="AlphaFoldDB" id="D4X6H2"/>
<comment type="similarity">
    <text evidence="3">Belongs to the UbiH/COQ6 family.</text>
</comment>
<sequence>MGLWRRGGPTGGPHETTGPDVGAVAQASWGALGKMSHQIVVCGAGIVGLSTALALARRGQRVAVLAPRSSVPAADPNHFHPRVYAISPASQRFLADLGVWDAMPAARLMPVQAMEIHGDADGQVNLNAWQAALPQLAWIVESGEIERVLIQAVRMFGIPWLEDRCTGYQDGAVDTESGARIQAELFVGADGAASPLRTAAGLKHDAVSYNDTGLVVHLDAEHAHHGTAIQWFRDDGVLALLPLPDTADGPQVSMVWSMRSELAQALRALPADEQSARLETLLADASEGRLGRLKVRSKLHGFPLTLERAQMVAPGIALAGDAAHRLHPLAGQGLNLGLGDVEALARTVAGREPYRSAGDIRVLHRYQRARAEPVLAMRLATDGLHKLFASHATPLVWLRNAGMHWVEKTPLIKRRLIAGASAN</sequence>
<dbReference type="GO" id="GO:0071949">
    <property type="term" value="F:FAD binding"/>
    <property type="evidence" value="ECO:0007669"/>
    <property type="project" value="InterPro"/>
</dbReference>
<evidence type="ECO:0000256" key="6">
    <source>
        <dbReference type="ARBA" id="ARBA00023002"/>
    </source>
</evidence>
<dbReference type="NCBIfam" id="TIGR01988">
    <property type="entry name" value="Ubi-OHases"/>
    <property type="match status" value="1"/>
</dbReference>
<organism evidence="10 11">
    <name type="scientific">Achromobacter piechaudii ATCC 43553</name>
    <dbReference type="NCBI Taxonomy" id="742159"/>
    <lineage>
        <taxon>Bacteria</taxon>
        <taxon>Pseudomonadati</taxon>
        <taxon>Pseudomonadota</taxon>
        <taxon>Betaproteobacteria</taxon>
        <taxon>Burkholderiales</taxon>
        <taxon>Alcaligenaceae</taxon>
        <taxon>Achromobacter</taxon>
    </lineage>
</organism>
<evidence type="ECO:0000256" key="3">
    <source>
        <dbReference type="ARBA" id="ARBA00005349"/>
    </source>
</evidence>
<dbReference type="InterPro" id="IPR036188">
    <property type="entry name" value="FAD/NAD-bd_sf"/>
</dbReference>
<keyword evidence="6 10" id="KW-0560">Oxidoreductase</keyword>
<keyword evidence="7" id="KW-0503">Monooxygenase</keyword>
<keyword evidence="4" id="KW-0285">Flavoprotein</keyword>
<comment type="pathway">
    <text evidence="2">Cofactor biosynthesis; ubiquinone biosynthesis.</text>
</comment>
<dbReference type="GO" id="GO:0016705">
    <property type="term" value="F:oxidoreductase activity, acting on paired donors, with incorporation or reduction of molecular oxygen"/>
    <property type="evidence" value="ECO:0007669"/>
    <property type="project" value="InterPro"/>
</dbReference>
<name>D4X6H2_9BURK</name>
<dbReference type="PROSITE" id="PS01304">
    <property type="entry name" value="UBIH"/>
    <property type="match status" value="1"/>
</dbReference>
<dbReference type="InterPro" id="IPR018168">
    <property type="entry name" value="Ubi_Hdrlase_CS"/>
</dbReference>
<reference evidence="11" key="1">
    <citation type="submission" date="2010-03" db="EMBL/GenBank/DDBJ databases">
        <title>Complete sequence of Mobiluncus curtisii ATCC 43063.</title>
        <authorList>
            <person name="Muzny D."/>
            <person name="Qin X."/>
            <person name="Deng J."/>
            <person name="Jiang H."/>
            <person name="Liu Y."/>
            <person name="Qu J."/>
            <person name="Song X.-Z."/>
            <person name="Zhang L."/>
            <person name="Thornton R."/>
            <person name="Coyle M."/>
            <person name="Francisco L."/>
            <person name="Jackson L."/>
            <person name="Javaid M."/>
            <person name="Korchina V."/>
            <person name="Kovar C."/>
            <person name="Mata R."/>
            <person name="Mathew T."/>
            <person name="Ngo R."/>
            <person name="Nguyen L."/>
            <person name="Nguyen N."/>
            <person name="Okwuonu G."/>
            <person name="Ongeri F."/>
            <person name="Pham C."/>
            <person name="Simmons D."/>
            <person name="Wilczek-Boney K."/>
            <person name="Hale W."/>
            <person name="Jakkamsetti A."/>
            <person name="Pham P."/>
            <person name="Ruth R."/>
            <person name="San Lucas F."/>
            <person name="Warren J."/>
            <person name="Zhang J."/>
            <person name="Zhao Z."/>
            <person name="Zhou C."/>
            <person name="Zhu D."/>
            <person name="Lee S."/>
            <person name="Bess C."/>
            <person name="Blankenburg K."/>
            <person name="Forbes L."/>
            <person name="Fu Q."/>
            <person name="Gubbala S."/>
            <person name="Hirani K."/>
            <person name="Jayaseelan J.C."/>
            <person name="Lara F."/>
            <person name="Munidasa M."/>
            <person name="Palculict T."/>
            <person name="Patil S."/>
            <person name="Pu L.-L."/>
            <person name="Saada N."/>
            <person name="Tang L."/>
            <person name="Weissenberger G."/>
            <person name="Zhu Y."/>
            <person name="Hemphill L."/>
            <person name="Shang Y."/>
            <person name="Youmans B."/>
            <person name="Ayvaz T."/>
            <person name="Ross M."/>
            <person name="Santibanez J."/>
            <person name="Aqrawi P."/>
            <person name="Gross S."/>
            <person name="Joshi V."/>
            <person name="Fowler G."/>
            <person name="Nazareth L."/>
            <person name="Reid J."/>
            <person name="Worley K."/>
            <person name="Petrosino J."/>
            <person name="Highlander S."/>
            <person name="Gibbs R."/>
            <person name="Gibbs R."/>
        </authorList>
    </citation>
    <scope>NUCLEOTIDE SEQUENCE [LARGE SCALE GENOMIC DNA]</scope>
    <source>
        <strain evidence="11">ATCC 43553</strain>
    </source>
</reference>
<dbReference type="PATRIC" id="fig|742159.3.peg.1942"/>
<evidence type="ECO:0000256" key="1">
    <source>
        <dbReference type="ARBA" id="ARBA00001974"/>
    </source>
</evidence>
<dbReference type="HOGENOM" id="CLU_009665_8_3_4"/>
<dbReference type="PANTHER" id="PTHR43876">
    <property type="entry name" value="UBIQUINONE BIOSYNTHESIS MONOOXYGENASE COQ6, MITOCHONDRIAL"/>
    <property type="match status" value="1"/>
</dbReference>
<dbReference type="UniPathway" id="UPA00232"/>
<dbReference type="EC" id="1.14.13.-" evidence="10"/>
<comment type="cofactor">
    <cofactor evidence="1">
        <name>FAD</name>
        <dbReference type="ChEBI" id="CHEBI:57692"/>
    </cofactor>
</comment>